<evidence type="ECO:0000313" key="7">
    <source>
        <dbReference type="EMBL" id="THG31192.1"/>
    </source>
</evidence>
<feature type="domain" description="Peptidase S33 tripeptidyl aminopeptidase-like C-terminal" evidence="6">
    <location>
        <begin position="408"/>
        <end position="510"/>
    </location>
</feature>
<dbReference type="PANTHER" id="PTHR43248">
    <property type="entry name" value="2-SUCCINYL-6-HYDROXY-2,4-CYCLOHEXADIENE-1-CARBOXYLATE SYNTHASE"/>
    <property type="match status" value="1"/>
</dbReference>
<dbReference type="GO" id="GO:0016787">
    <property type="term" value="F:hydrolase activity"/>
    <property type="evidence" value="ECO:0007669"/>
    <property type="project" value="UniProtKB-KW"/>
</dbReference>
<name>A0A4S4FMZ1_9MICO</name>
<evidence type="ECO:0000256" key="2">
    <source>
        <dbReference type="ARBA" id="ARBA00022729"/>
    </source>
</evidence>
<dbReference type="Pfam" id="PF08386">
    <property type="entry name" value="Abhydrolase_4"/>
    <property type="match status" value="1"/>
</dbReference>
<evidence type="ECO:0000259" key="5">
    <source>
        <dbReference type="Pfam" id="PF00561"/>
    </source>
</evidence>
<dbReference type="Gene3D" id="3.40.50.1820">
    <property type="entry name" value="alpha/beta hydrolase"/>
    <property type="match status" value="1"/>
</dbReference>
<comment type="caution">
    <text evidence="7">The sequence shown here is derived from an EMBL/GenBank/DDBJ whole genome shotgun (WGS) entry which is preliminary data.</text>
</comment>
<dbReference type="Proteomes" id="UP000307380">
    <property type="component" value="Unassembled WGS sequence"/>
</dbReference>
<gene>
    <name evidence="7" type="ORF">E6C70_14145</name>
</gene>
<dbReference type="Pfam" id="PF00561">
    <property type="entry name" value="Abhydrolase_1"/>
    <property type="match status" value="1"/>
</dbReference>
<accession>A0A4S4FMZ1</accession>
<feature type="signal peptide" evidence="4">
    <location>
        <begin position="1"/>
        <end position="23"/>
    </location>
</feature>
<dbReference type="PROSITE" id="PS51257">
    <property type="entry name" value="PROKAR_LIPOPROTEIN"/>
    <property type="match status" value="1"/>
</dbReference>
<evidence type="ECO:0000256" key="4">
    <source>
        <dbReference type="SAM" id="SignalP"/>
    </source>
</evidence>
<dbReference type="PANTHER" id="PTHR43248:SF29">
    <property type="entry name" value="TRIPEPTIDYL AMINOPEPTIDASE"/>
    <property type="match status" value="1"/>
</dbReference>
<sequence length="510" mass="53875">MTRTVPRWTAALAALAVAAIVLTGCVPSASRTSPTSTPTGETVPAQLQPFYDQSITWTSCGGGMQCAKAKAPLDYRDPTTGEVELALVRHPATGERIGSLLVNPGGPGGSGYDFVKDSLDYAVDKKLQEHYDIVGFDPRGVARSDGVTCLDASAMDHYLYDIPAGTRGSDQWIAEQDATAKAFAAACNAKTGPLLDNVDTESAARDLDVLRAALGDKKLSYLGYSYGTFLGATYAGLFPDKAGRMVLDGALDPATNNFDVTKEQAKGFESALRAYLADCLGDSSSCPFSGSVDGAMQTISKLLASVEAGPIRGGDGRMLGANTLTTAIIYPLYSKEGWPALSKMFDSVLAGDADTAFYYADQYNGRQDDGSYKDNSTEAFMAVNCMDYSYNDDPNAMRAQATELAAAAPVIGPYFGYGDIACANWPYATRAERTEIHAKGAPPILVVGTTNDPATPYVWAQALAKQLDSGVLVTYKGEGHTAYNKSNSCVNDAVDTFLLTGKPPASDPNC</sequence>
<evidence type="ECO:0000313" key="8">
    <source>
        <dbReference type="Proteomes" id="UP000307380"/>
    </source>
</evidence>
<reference evidence="7 8" key="1">
    <citation type="submission" date="2019-04" db="EMBL/GenBank/DDBJ databases">
        <authorList>
            <person name="Jiang L."/>
        </authorList>
    </citation>
    <scope>NUCLEOTIDE SEQUENCE [LARGE SCALE GENOMIC DNA]</scope>
    <source>
        <strain evidence="7 8">YIM 131861</strain>
    </source>
</reference>
<organism evidence="7 8">
    <name type="scientific">Orlajensenia flava</name>
    <dbReference type="NCBI Taxonomy" id="2565934"/>
    <lineage>
        <taxon>Bacteria</taxon>
        <taxon>Bacillati</taxon>
        <taxon>Actinomycetota</taxon>
        <taxon>Actinomycetes</taxon>
        <taxon>Micrococcales</taxon>
        <taxon>Microbacteriaceae</taxon>
        <taxon>Orlajensenia</taxon>
    </lineage>
</organism>
<dbReference type="InterPro" id="IPR051601">
    <property type="entry name" value="Serine_prot/Carboxylest_S33"/>
</dbReference>
<evidence type="ECO:0000256" key="1">
    <source>
        <dbReference type="ARBA" id="ARBA00010088"/>
    </source>
</evidence>
<dbReference type="AlphaFoldDB" id="A0A4S4FMZ1"/>
<feature type="domain" description="AB hydrolase-1" evidence="5">
    <location>
        <begin position="100"/>
        <end position="280"/>
    </location>
</feature>
<dbReference type="EMBL" id="SSSN01000012">
    <property type="protein sequence ID" value="THG31192.1"/>
    <property type="molecule type" value="Genomic_DNA"/>
</dbReference>
<feature type="chain" id="PRO_5038407705" evidence="4">
    <location>
        <begin position="24"/>
        <end position="510"/>
    </location>
</feature>
<dbReference type="InterPro" id="IPR013595">
    <property type="entry name" value="Pept_S33_TAP-like_C"/>
</dbReference>
<keyword evidence="8" id="KW-1185">Reference proteome</keyword>
<proteinExistence type="inferred from homology"/>
<dbReference type="OrthoDB" id="3252468at2"/>
<dbReference type="SUPFAM" id="SSF53474">
    <property type="entry name" value="alpha/beta-Hydrolases"/>
    <property type="match status" value="1"/>
</dbReference>
<evidence type="ECO:0000256" key="3">
    <source>
        <dbReference type="ARBA" id="ARBA00022801"/>
    </source>
</evidence>
<evidence type="ECO:0000259" key="6">
    <source>
        <dbReference type="Pfam" id="PF08386"/>
    </source>
</evidence>
<protein>
    <submittedName>
        <fullName evidence="7">Alpha/beta hydrolase</fullName>
    </submittedName>
</protein>
<keyword evidence="2 4" id="KW-0732">Signal</keyword>
<keyword evidence="3 7" id="KW-0378">Hydrolase</keyword>
<dbReference type="InterPro" id="IPR000073">
    <property type="entry name" value="AB_hydrolase_1"/>
</dbReference>
<comment type="similarity">
    <text evidence="1">Belongs to the peptidase S33 family.</text>
</comment>
<dbReference type="RefSeq" id="WP_136425199.1">
    <property type="nucleotide sequence ID" value="NZ_SSSN01000012.1"/>
</dbReference>
<dbReference type="InterPro" id="IPR029058">
    <property type="entry name" value="AB_hydrolase_fold"/>
</dbReference>